<keyword evidence="2" id="KW-0812">Transmembrane</keyword>
<feature type="region of interest" description="Disordered" evidence="1">
    <location>
        <begin position="64"/>
        <end position="83"/>
    </location>
</feature>
<sequence>MRDRFFRATALLIGVLGIPSLIWQVWQTWDIGGAMTQLKLYFFAGQVVVLSIFVSFGLGIGPMAPRYQSNKPNLSNGDDSIAP</sequence>
<accession>L0DGE2</accession>
<name>L0DGE2_SINAD</name>
<evidence type="ECO:0000313" key="3">
    <source>
        <dbReference type="EMBL" id="AGA28347.1"/>
    </source>
</evidence>
<dbReference type="HOGENOM" id="CLU_2540755_0_0_0"/>
<dbReference type="AlphaFoldDB" id="L0DGE2"/>
<protein>
    <submittedName>
        <fullName evidence="3">Uncharacterized protein</fullName>
    </submittedName>
</protein>
<dbReference type="EMBL" id="CP003364">
    <property type="protein sequence ID" value="AGA28347.1"/>
    <property type="molecule type" value="Genomic_DNA"/>
</dbReference>
<reference evidence="3 4" key="1">
    <citation type="submission" date="2012-02" db="EMBL/GenBank/DDBJ databases">
        <title>Complete sequence of chromosome of Singulisphaera acidiphila DSM 18658.</title>
        <authorList>
            <consortium name="US DOE Joint Genome Institute (JGI-PGF)"/>
            <person name="Lucas S."/>
            <person name="Copeland A."/>
            <person name="Lapidus A."/>
            <person name="Glavina del Rio T."/>
            <person name="Dalin E."/>
            <person name="Tice H."/>
            <person name="Bruce D."/>
            <person name="Goodwin L."/>
            <person name="Pitluck S."/>
            <person name="Peters L."/>
            <person name="Ovchinnikova G."/>
            <person name="Chertkov O."/>
            <person name="Kyrpides N."/>
            <person name="Mavromatis K."/>
            <person name="Ivanova N."/>
            <person name="Brettin T."/>
            <person name="Detter J.C."/>
            <person name="Han C."/>
            <person name="Larimer F."/>
            <person name="Land M."/>
            <person name="Hauser L."/>
            <person name="Markowitz V."/>
            <person name="Cheng J.-F."/>
            <person name="Hugenholtz P."/>
            <person name="Woyke T."/>
            <person name="Wu D."/>
            <person name="Tindall B."/>
            <person name="Pomrenke H."/>
            <person name="Brambilla E."/>
            <person name="Klenk H.-P."/>
            <person name="Eisen J.A."/>
        </authorList>
    </citation>
    <scope>NUCLEOTIDE SEQUENCE [LARGE SCALE GENOMIC DNA]</scope>
    <source>
        <strain evidence="4">ATCC BAA-1392 / DSM 18658 / VKM B-2454 / MOB10</strain>
    </source>
</reference>
<organism evidence="3 4">
    <name type="scientific">Singulisphaera acidiphila (strain ATCC BAA-1392 / DSM 18658 / VKM B-2454 / MOB10)</name>
    <dbReference type="NCBI Taxonomy" id="886293"/>
    <lineage>
        <taxon>Bacteria</taxon>
        <taxon>Pseudomonadati</taxon>
        <taxon>Planctomycetota</taxon>
        <taxon>Planctomycetia</taxon>
        <taxon>Isosphaerales</taxon>
        <taxon>Isosphaeraceae</taxon>
        <taxon>Singulisphaera</taxon>
    </lineage>
</organism>
<gene>
    <name evidence="3" type="ordered locus">Sinac_4137</name>
</gene>
<evidence type="ECO:0000256" key="1">
    <source>
        <dbReference type="SAM" id="MobiDB-lite"/>
    </source>
</evidence>
<keyword evidence="2" id="KW-1133">Transmembrane helix</keyword>
<dbReference type="KEGG" id="saci:Sinac_4137"/>
<dbReference type="RefSeq" id="WP_015247476.1">
    <property type="nucleotide sequence ID" value="NC_019892.1"/>
</dbReference>
<proteinExistence type="predicted"/>
<keyword evidence="2" id="KW-0472">Membrane</keyword>
<evidence type="ECO:0000313" key="4">
    <source>
        <dbReference type="Proteomes" id="UP000010798"/>
    </source>
</evidence>
<dbReference type="Proteomes" id="UP000010798">
    <property type="component" value="Chromosome"/>
</dbReference>
<feature type="transmembrane region" description="Helical" evidence="2">
    <location>
        <begin position="40"/>
        <end position="61"/>
    </location>
</feature>
<keyword evidence="4" id="KW-1185">Reference proteome</keyword>
<feature type="compositionally biased region" description="Polar residues" evidence="1">
    <location>
        <begin position="67"/>
        <end position="83"/>
    </location>
</feature>
<evidence type="ECO:0000256" key="2">
    <source>
        <dbReference type="SAM" id="Phobius"/>
    </source>
</evidence>